<accession>A0A098PWG7</accession>
<dbReference type="eggNOG" id="COG3047">
    <property type="taxonomic scope" value="Bacteria"/>
</dbReference>
<dbReference type="PANTHER" id="PTHR36920:SF1">
    <property type="entry name" value="OUTER MEMBRANE PROTEIN W"/>
    <property type="match status" value="1"/>
</dbReference>
<organism evidence="1 2">
    <name type="scientific">Xanthomonas axonopodis pv. vasculorum</name>
    <dbReference type="NCBI Taxonomy" id="325777"/>
    <lineage>
        <taxon>Bacteria</taxon>
        <taxon>Pseudomonadati</taxon>
        <taxon>Pseudomonadota</taxon>
        <taxon>Gammaproteobacteria</taxon>
        <taxon>Lysobacterales</taxon>
        <taxon>Lysobacteraceae</taxon>
        <taxon>Xanthomonas</taxon>
    </lineage>
</organism>
<dbReference type="STRING" id="325777.GW15_0215105"/>
<sequence length="204" mass="21566">MNTLTRTALAIALAASAAPVLAQSAGHWTTGYGAGYVSPKSNSGTFGGIQAEIKGAPALSFTYEYFLRNNLGIEVHAAVAGKHDLELQGIGKVGSYWSVPPSVLLQYHINGYGTVSPFVGVGINYTTLLGEDTEPAVGSGDLRFDDSVGATAHVGVDFIFNDRSGLRVDARWTDSRSNVDLNGARLGKARIDPLTFGLSYLVYH</sequence>
<gene>
    <name evidence="1" type="ORF">GW15_0215105</name>
</gene>
<dbReference type="GO" id="GO:0019867">
    <property type="term" value="C:outer membrane"/>
    <property type="evidence" value="ECO:0007669"/>
    <property type="project" value="InterPro"/>
</dbReference>
<dbReference type="Pfam" id="PF03922">
    <property type="entry name" value="OmpW"/>
    <property type="match status" value="1"/>
</dbReference>
<protein>
    <submittedName>
        <fullName evidence="1">Membrane protein</fullName>
    </submittedName>
</protein>
<dbReference type="Gene3D" id="2.40.160.20">
    <property type="match status" value="1"/>
</dbReference>
<dbReference type="RefSeq" id="WP_042823504.1">
    <property type="nucleotide sequence ID" value="NZ_CP053649.1"/>
</dbReference>
<reference evidence="1 2" key="1">
    <citation type="submission" date="2014-09" db="EMBL/GenBank/DDBJ databases">
        <title>A draft genome sequence for Xanthomonas axonopodis pv. vasculorum NCPPB 900.</title>
        <authorList>
            <person name="Harrison J."/>
            <person name="Studholme D.J."/>
        </authorList>
    </citation>
    <scope>NUCLEOTIDE SEQUENCE [LARGE SCALE GENOMIC DNA]</scope>
    <source>
        <strain evidence="1 2">NCPPB 900</strain>
    </source>
</reference>
<name>A0A098PWG7_9XANT</name>
<dbReference type="InterPro" id="IPR005618">
    <property type="entry name" value="OMPW"/>
</dbReference>
<evidence type="ECO:0000313" key="2">
    <source>
        <dbReference type="Proteomes" id="UP000028012"/>
    </source>
</evidence>
<evidence type="ECO:0000313" key="1">
    <source>
        <dbReference type="EMBL" id="KGE51360.1"/>
    </source>
</evidence>
<dbReference type="AlphaFoldDB" id="A0A098PWG7"/>
<dbReference type="GO" id="GO:0055085">
    <property type="term" value="P:transmembrane transport"/>
    <property type="evidence" value="ECO:0007669"/>
    <property type="project" value="TreeGrafter"/>
</dbReference>
<dbReference type="Proteomes" id="UP000028012">
    <property type="component" value="Unassembled WGS sequence"/>
</dbReference>
<dbReference type="EMBL" id="JPHD02000106">
    <property type="protein sequence ID" value="KGE51360.1"/>
    <property type="molecule type" value="Genomic_DNA"/>
</dbReference>
<proteinExistence type="predicted"/>
<comment type="caution">
    <text evidence="1">The sequence shown here is derived from an EMBL/GenBank/DDBJ whole genome shotgun (WGS) entry which is preliminary data.</text>
</comment>
<dbReference type="SUPFAM" id="SSF56925">
    <property type="entry name" value="OMPA-like"/>
    <property type="match status" value="1"/>
</dbReference>
<dbReference type="PANTHER" id="PTHR36920">
    <property type="match status" value="1"/>
</dbReference>
<dbReference type="InterPro" id="IPR011250">
    <property type="entry name" value="OMP/PagP_B-barrel"/>
</dbReference>
<dbReference type="HOGENOM" id="CLU_042505_1_1_6"/>
<dbReference type="GeneID" id="58001979"/>